<dbReference type="EMBL" id="JANUHA010000019">
    <property type="protein sequence ID" value="MCS0598831.1"/>
    <property type="molecule type" value="Genomic_DNA"/>
</dbReference>
<dbReference type="PANTHER" id="PTHR33121">
    <property type="entry name" value="CYCLIC DI-GMP PHOSPHODIESTERASE PDEF"/>
    <property type="match status" value="1"/>
</dbReference>
<dbReference type="CDD" id="cd01948">
    <property type="entry name" value="EAL"/>
    <property type="match status" value="1"/>
</dbReference>
<feature type="domain" description="EAL" evidence="11">
    <location>
        <begin position="267"/>
        <end position="519"/>
    </location>
</feature>
<name>A0ABT2ARS0_9BURK</name>
<feature type="transmembrane region" description="Helical" evidence="10">
    <location>
        <begin position="241"/>
        <end position="264"/>
    </location>
</feature>
<dbReference type="Pfam" id="PF12792">
    <property type="entry name" value="CSS-motif"/>
    <property type="match status" value="1"/>
</dbReference>
<protein>
    <recommendedName>
        <fullName evidence="2">cyclic-guanylate-specific phosphodiesterase</fullName>
        <ecNumber evidence="2">3.1.4.52</ecNumber>
    </recommendedName>
</protein>
<dbReference type="EC" id="3.1.4.52" evidence="2"/>
<organism evidence="12 13">
    <name type="scientific">Massilia agri</name>
    <dbReference type="NCBI Taxonomy" id="1886785"/>
    <lineage>
        <taxon>Bacteria</taxon>
        <taxon>Pseudomonadati</taxon>
        <taxon>Pseudomonadota</taxon>
        <taxon>Betaproteobacteria</taxon>
        <taxon>Burkholderiales</taxon>
        <taxon>Oxalobacteraceae</taxon>
        <taxon>Telluria group</taxon>
        <taxon>Massilia</taxon>
    </lineage>
</organism>
<evidence type="ECO:0000256" key="4">
    <source>
        <dbReference type="ARBA" id="ARBA00022636"/>
    </source>
</evidence>
<keyword evidence="6" id="KW-0378">Hydrolase</keyword>
<reference evidence="12 13" key="1">
    <citation type="submission" date="2022-08" db="EMBL/GenBank/DDBJ databases">
        <title>Reclassification of Massilia species as members of the genera Telluria, Duganella, Pseudoduganella, Mokoshia gen. nov. and Zemynaea gen. nov. using orthogonal and non-orthogonal genome-based approaches.</title>
        <authorList>
            <person name="Bowman J.P."/>
        </authorList>
    </citation>
    <scope>NUCLEOTIDE SEQUENCE [LARGE SCALE GENOMIC DNA]</scope>
    <source>
        <strain evidence="12 13">JCM 31661</strain>
    </source>
</reference>
<evidence type="ECO:0000256" key="2">
    <source>
        <dbReference type="ARBA" id="ARBA00012282"/>
    </source>
</evidence>
<proteinExistence type="predicted"/>
<dbReference type="InterPro" id="IPR024744">
    <property type="entry name" value="CSS-motif_dom"/>
</dbReference>
<keyword evidence="5 10" id="KW-0812">Transmembrane</keyword>
<dbReference type="PROSITE" id="PS50883">
    <property type="entry name" value="EAL"/>
    <property type="match status" value="1"/>
</dbReference>
<evidence type="ECO:0000256" key="9">
    <source>
        <dbReference type="ARBA" id="ARBA00034290"/>
    </source>
</evidence>
<keyword evidence="8 10" id="KW-0472">Membrane</keyword>
<dbReference type="SUPFAM" id="SSF141868">
    <property type="entry name" value="EAL domain-like"/>
    <property type="match status" value="1"/>
</dbReference>
<evidence type="ECO:0000256" key="1">
    <source>
        <dbReference type="ARBA" id="ARBA00004651"/>
    </source>
</evidence>
<dbReference type="Proteomes" id="UP001206572">
    <property type="component" value="Unassembled WGS sequence"/>
</dbReference>
<evidence type="ECO:0000256" key="3">
    <source>
        <dbReference type="ARBA" id="ARBA00022475"/>
    </source>
</evidence>
<keyword evidence="13" id="KW-1185">Reference proteome</keyword>
<comment type="caution">
    <text evidence="12">The sequence shown here is derived from an EMBL/GenBank/DDBJ whole genome shotgun (WGS) entry which is preliminary data.</text>
</comment>
<keyword evidence="7 10" id="KW-1133">Transmembrane helix</keyword>
<keyword evidence="4" id="KW-0973">c-di-GMP</keyword>
<sequence length="530" mass="57868">MKKTLTVALTVLVAMAGIGLPIWFAIEESERQAYKAESAHALGYARDVVLRADETGRQVFEGFERLAPFRDAPCTPAAIDLMREIDLGSTYIQAVGHVEGNRMLCSSIGGANGALDLGPPTYRSAIGAIVRTGVGFHFAPHKSFIVLQYGSFAAILHAQLPIDTAKSEPDVALAVMPLEFDRPVSVRGRIDPRWAARLGGAREAVFEENGRVIAVVRSRAYQVAGIAAVPMHYLEGRSRDVAARLVPVGLVAGIALTFAIVSLARLQMSLPVALKAALRRKEFILEYQPIVDLRSGRWTGVEALVRWRRPEGEVILPDLFIPLAEQNGLIVKLTQLVLERVCTDTAAFLRAHPDFHVGINVAPADFHAGGFLDSLQHALRQMGARESNLMLEVTERGLLDPVVARETTGLLRRHGFLLAIDDFGTGYSSLSYLESLELDYLKIDRSFIEAIGTGAPTSQVVGHIIGMARDLGLRMIAEGVESQAQADYLRRQGVQYGQGWLFGRPMPFWEIVRHLEDQAAREGGPVRAAG</sequence>
<dbReference type="InterPro" id="IPR035919">
    <property type="entry name" value="EAL_sf"/>
</dbReference>
<dbReference type="PANTHER" id="PTHR33121:SF79">
    <property type="entry name" value="CYCLIC DI-GMP PHOSPHODIESTERASE PDED-RELATED"/>
    <property type="match status" value="1"/>
</dbReference>
<feature type="transmembrane region" description="Helical" evidence="10">
    <location>
        <begin position="6"/>
        <end position="26"/>
    </location>
</feature>
<evidence type="ECO:0000256" key="7">
    <source>
        <dbReference type="ARBA" id="ARBA00022989"/>
    </source>
</evidence>
<dbReference type="InterPro" id="IPR001633">
    <property type="entry name" value="EAL_dom"/>
</dbReference>
<keyword evidence="3" id="KW-1003">Cell membrane</keyword>
<evidence type="ECO:0000259" key="11">
    <source>
        <dbReference type="PROSITE" id="PS50883"/>
    </source>
</evidence>
<comment type="subcellular location">
    <subcellularLocation>
        <location evidence="1">Cell membrane</location>
        <topology evidence="1">Multi-pass membrane protein</topology>
    </subcellularLocation>
</comment>
<evidence type="ECO:0000256" key="10">
    <source>
        <dbReference type="SAM" id="Phobius"/>
    </source>
</evidence>
<dbReference type="SMART" id="SM00052">
    <property type="entry name" value="EAL"/>
    <property type="match status" value="1"/>
</dbReference>
<dbReference type="Pfam" id="PF00563">
    <property type="entry name" value="EAL"/>
    <property type="match status" value="1"/>
</dbReference>
<comment type="catalytic activity">
    <reaction evidence="9">
        <text>3',3'-c-di-GMP + H2O = 5'-phosphoguanylyl(3'-&gt;5')guanosine + H(+)</text>
        <dbReference type="Rhea" id="RHEA:24902"/>
        <dbReference type="ChEBI" id="CHEBI:15377"/>
        <dbReference type="ChEBI" id="CHEBI:15378"/>
        <dbReference type="ChEBI" id="CHEBI:58754"/>
        <dbReference type="ChEBI" id="CHEBI:58805"/>
        <dbReference type="EC" id="3.1.4.52"/>
    </reaction>
</comment>
<evidence type="ECO:0000256" key="8">
    <source>
        <dbReference type="ARBA" id="ARBA00023136"/>
    </source>
</evidence>
<evidence type="ECO:0000256" key="6">
    <source>
        <dbReference type="ARBA" id="ARBA00022801"/>
    </source>
</evidence>
<dbReference type="InterPro" id="IPR050706">
    <property type="entry name" value="Cyclic-di-GMP_PDE-like"/>
</dbReference>
<dbReference type="RefSeq" id="WP_258829836.1">
    <property type="nucleotide sequence ID" value="NZ_JANUHA010000019.1"/>
</dbReference>
<evidence type="ECO:0000313" key="13">
    <source>
        <dbReference type="Proteomes" id="UP001206572"/>
    </source>
</evidence>
<gene>
    <name evidence="12" type="ORF">NX780_21030</name>
</gene>
<evidence type="ECO:0000256" key="5">
    <source>
        <dbReference type="ARBA" id="ARBA00022692"/>
    </source>
</evidence>
<dbReference type="Gene3D" id="3.20.20.450">
    <property type="entry name" value="EAL domain"/>
    <property type="match status" value="1"/>
</dbReference>
<accession>A0ABT2ARS0</accession>
<evidence type="ECO:0000313" key="12">
    <source>
        <dbReference type="EMBL" id="MCS0598831.1"/>
    </source>
</evidence>